<keyword evidence="6 13" id="KW-0479">Metal-binding</keyword>
<comment type="similarity">
    <text evidence="4 14">Belongs to the cytochrome P450 family.</text>
</comment>
<feature type="binding site" description="axial binding residue" evidence="13">
    <location>
        <position position="151"/>
    </location>
    <ligand>
        <name>heme</name>
        <dbReference type="ChEBI" id="CHEBI:30413"/>
    </ligand>
    <ligandPart>
        <name>Fe</name>
        <dbReference type="ChEBI" id="CHEBI:18248"/>
    </ligandPart>
</feature>
<keyword evidence="12" id="KW-0472">Membrane</keyword>
<dbReference type="EMBL" id="JASPKZ010007953">
    <property type="protein sequence ID" value="KAJ9581326.1"/>
    <property type="molecule type" value="Genomic_DNA"/>
</dbReference>
<name>A0AAD7ZJ17_DIPPU</name>
<keyword evidence="10 13" id="KW-0408">Iron</keyword>
<evidence type="ECO:0000256" key="1">
    <source>
        <dbReference type="ARBA" id="ARBA00001971"/>
    </source>
</evidence>
<keyword evidence="5 13" id="KW-0349">Heme</keyword>
<evidence type="ECO:0000313" key="15">
    <source>
        <dbReference type="EMBL" id="KAJ9581326.1"/>
    </source>
</evidence>
<dbReference type="PROSITE" id="PS00086">
    <property type="entry name" value="CYTOCHROME_P450"/>
    <property type="match status" value="1"/>
</dbReference>
<keyword evidence="11 14" id="KW-0503">Monooxygenase</keyword>
<dbReference type="Proteomes" id="UP001233999">
    <property type="component" value="Unassembled WGS sequence"/>
</dbReference>
<dbReference type="GO" id="GO:0005506">
    <property type="term" value="F:iron ion binding"/>
    <property type="evidence" value="ECO:0007669"/>
    <property type="project" value="InterPro"/>
</dbReference>
<evidence type="ECO:0008006" key="17">
    <source>
        <dbReference type="Google" id="ProtNLM"/>
    </source>
</evidence>
<evidence type="ECO:0000256" key="5">
    <source>
        <dbReference type="ARBA" id="ARBA00022617"/>
    </source>
</evidence>
<dbReference type="PANTHER" id="PTHR24292">
    <property type="entry name" value="CYTOCHROME P450"/>
    <property type="match status" value="1"/>
</dbReference>
<dbReference type="InterPro" id="IPR050476">
    <property type="entry name" value="Insect_CytP450_Detox"/>
</dbReference>
<dbReference type="Pfam" id="PF00067">
    <property type="entry name" value="p450"/>
    <property type="match status" value="1"/>
</dbReference>
<dbReference type="PRINTS" id="PR00385">
    <property type="entry name" value="P450"/>
</dbReference>
<dbReference type="GO" id="GO:0016705">
    <property type="term" value="F:oxidoreductase activity, acting on paired donors, with incorporation or reduction of molecular oxygen"/>
    <property type="evidence" value="ECO:0007669"/>
    <property type="project" value="InterPro"/>
</dbReference>
<dbReference type="InterPro" id="IPR036396">
    <property type="entry name" value="Cyt_P450_sf"/>
</dbReference>
<keyword evidence="9 14" id="KW-0560">Oxidoreductase</keyword>
<dbReference type="GO" id="GO:0004497">
    <property type="term" value="F:monooxygenase activity"/>
    <property type="evidence" value="ECO:0007669"/>
    <property type="project" value="UniProtKB-KW"/>
</dbReference>
<evidence type="ECO:0000313" key="16">
    <source>
        <dbReference type="Proteomes" id="UP001233999"/>
    </source>
</evidence>
<evidence type="ECO:0000256" key="12">
    <source>
        <dbReference type="ARBA" id="ARBA00023136"/>
    </source>
</evidence>
<comment type="cofactor">
    <cofactor evidence="1 13">
        <name>heme</name>
        <dbReference type="ChEBI" id="CHEBI:30413"/>
    </cofactor>
</comment>
<dbReference type="InterPro" id="IPR017972">
    <property type="entry name" value="Cyt_P450_CS"/>
</dbReference>
<evidence type="ECO:0000256" key="13">
    <source>
        <dbReference type="PIRSR" id="PIRSR602401-1"/>
    </source>
</evidence>
<evidence type="ECO:0000256" key="3">
    <source>
        <dbReference type="ARBA" id="ARBA00004406"/>
    </source>
</evidence>
<dbReference type="SUPFAM" id="SSF48264">
    <property type="entry name" value="Cytochrome P450"/>
    <property type="match status" value="1"/>
</dbReference>
<sequence>MTAQLYFFFIAGFETSSTTISFCLYELALNQDIQERLRKEINEVLKKHEGQITYEAVQNIEYLDNVISETLRKHTPVPILTRKCTKEYQIPNTQITLEKGTEIVIPTQALQFDPQFFPQPEKFDPERFSKEAKNERHRFTFLPFGEGPRMCIGMRFGLMQTKVGLINLLSNYQFNVCERTSVPIIKNPKQFITTSKHGIWLRISHI</sequence>
<evidence type="ECO:0000256" key="11">
    <source>
        <dbReference type="ARBA" id="ARBA00023033"/>
    </source>
</evidence>
<evidence type="ECO:0000256" key="8">
    <source>
        <dbReference type="ARBA" id="ARBA00022848"/>
    </source>
</evidence>
<evidence type="ECO:0000256" key="10">
    <source>
        <dbReference type="ARBA" id="ARBA00023004"/>
    </source>
</evidence>
<organism evidence="15 16">
    <name type="scientific">Diploptera punctata</name>
    <name type="common">Pacific beetle cockroach</name>
    <dbReference type="NCBI Taxonomy" id="6984"/>
    <lineage>
        <taxon>Eukaryota</taxon>
        <taxon>Metazoa</taxon>
        <taxon>Ecdysozoa</taxon>
        <taxon>Arthropoda</taxon>
        <taxon>Hexapoda</taxon>
        <taxon>Insecta</taxon>
        <taxon>Pterygota</taxon>
        <taxon>Neoptera</taxon>
        <taxon>Polyneoptera</taxon>
        <taxon>Dictyoptera</taxon>
        <taxon>Blattodea</taxon>
        <taxon>Blaberoidea</taxon>
        <taxon>Blaberidae</taxon>
        <taxon>Diplopterinae</taxon>
        <taxon>Diploptera</taxon>
    </lineage>
</organism>
<reference evidence="15" key="2">
    <citation type="submission" date="2023-05" db="EMBL/GenBank/DDBJ databases">
        <authorList>
            <person name="Fouks B."/>
        </authorList>
    </citation>
    <scope>NUCLEOTIDE SEQUENCE</scope>
    <source>
        <strain evidence="15">Stay&amp;Tobe</strain>
        <tissue evidence="15">Testes</tissue>
    </source>
</reference>
<keyword evidence="8" id="KW-0492">Microsome</keyword>
<dbReference type="InterPro" id="IPR001128">
    <property type="entry name" value="Cyt_P450"/>
</dbReference>
<dbReference type="GO" id="GO:0005789">
    <property type="term" value="C:endoplasmic reticulum membrane"/>
    <property type="evidence" value="ECO:0007669"/>
    <property type="project" value="UniProtKB-SubCell"/>
</dbReference>
<dbReference type="PRINTS" id="PR00463">
    <property type="entry name" value="EP450I"/>
</dbReference>
<evidence type="ECO:0000256" key="6">
    <source>
        <dbReference type="ARBA" id="ARBA00022723"/>
    </source>
</evidence>
<evidence type="ECO:0000256" key="4">
    <source>
        <dbReference type="ARBA" id="ARBA00010617"/>
    </source>
</evidence>
<evidence type="ECO:0000256" key="7">
    <source>
        <dbReference type="ARBA" id="ARBA00022824"/>
    </source>
</evidence>
<keyword evidence="16" id="KW-1185">Reference proteome</keyword>
<dbReference type="PANTHER" id="PTHR24292:SF100">
    <property type="entry name" value="CYTOCHROME P450 6A16, ISOFORM B-RELATED"/>
    <property type="match status" value="1"/>
</dbReference>
<dbReference type="CDD" id="cd11056">
    <property type="entry name" value="CYP6-like"/>
    <property type="match status" value="1"/>
</dbReference>
<evidence type="ECO:0000256" key="14">
    <source>
        <dbReference type="RuleBase" id="RU000461"/>
    </source>
</evidence>
<comment type="subcellular location">
    <subcellularLocation>
        <location evidence="3">Endoplasmic reticulum membrane</location>
        <topology evidence="3">Peripheral membrane protein</topology>
    </subcellularLocation>
    <subcellularLocation>
        <location evidence="2">Microsome membrane</location>
        <topology evidence="2">Peripheral membrane protein</topology>
    </subcellularLocation>
</comment>
<dbReference type="AlphaFoldDB" id="A0AAD7ZJ17"/>
<dbReference type="Gene3D" id="1.10.630.10">
    <property type="entry name" value="Cytochrome P450"/>
    <property type="match status" value="1"/>
</dbReference>
<dbReference type="GO" id="GO:0020037">
    <property type="term" value="F:heme binding"/>
    <property type="evidence" value="ECO:0007669"/>
    <property type="project" value="InterPro"/>
</dbReference>
<evidence type="ECO:0000256" key="9">
    <source>
        <dbReference type="ARBA" id="ARBA00023002"/>
    </source>
</evidence>
<evidence type="ECO:0000256" key="2">
    <source>
        <dbReference type="ARBA" id="ARBA00004174"/>
    </source>
</evidence>
<comment type="caution">
    <text evidence="15">The sequence shown here is derived from an EMBL/GenBank/DDBJ whole genome shotgun (WGS) entry which is preliminary data.</text>
</comment>
<gene>
    <name evidence="15" type="ORF">L9F63_023499</name>
</gene>
<accession>A0AAD7ZJ17</accession>
<keyword evidence="7" id="KW-0256">Endoplasmic reticulum</keyword>
<protein>
    <recommendedName>
        <fullName evidence="17">Cytochrome P450</fullName>
    </recommendedName>
</protein>
<dbReference type="InterPro" id="IPR002401">
    <property type="entry name" value="Cyt_P450_E_grp-I"/>
</dbReference>
<proteinExistence type="inferred from homology"/>
<reference evidence="15" key="1">
    <citation type="journal article" date="2023" name="IScience">
        <title>Live-bearing cockroach genome reveals convergent evolutionary mechanisms linked to viviparity in insects and beyond.</title>
        <authorList>
            <person name="Fouks B."/>
            <person name="Harrison M.C."/>
            <person name="Mikhailova A.A."/>
            <person name="Marchal E."/>
            <person name="English S."/>
            <person name="Carruthers M."/>
            <person name="Jennings E.C."/>
            <person name="Chiamaka E.L."/>
            <person name="Frigard R.A."/>
            <person name="Pippel M."/>
            <person name="Attardo G.M."/>
            <person name="Benoit J.B."/>
            <person name="Bornberg-Bauer E."/>
            <person name="Tobe S.S."/>
        </authorList>
    </citation>
    <scope>NUCLEOTIDE SEQUENCE</scope>
    <source>
        <strain evidence="15">Stay&amp;Tobe</strain>
    </source>
</reference>